<evidence type="ECO:0000313" key="2">
    <source>
        <dbReference type="EMBL" id="MFD2066288.1"/>
    </source>
</evidence>
<dbReference type="CDD" id="cd04182">
    <property type="entry name" value="GT_2_like_f"/>
    <property type="match status" value="1"/>
</dbReference>
<proteinExistence type="predicted"/>
<protein>
    <submittedName>
        <fullName evidence="2">NTP transferase domain-containing protein</fullName>
    </submittedName>
</protein>
<dbReference type="GO" id="GO:0016740">
    <property type="term" value="F:transferase activity"/>
    <property type="evidence" value="ECO:0007669"/>
    <property type="project" value="UniProtKB-KW"/>
</dbReference>
<keyword evidence="2" id="KW-0808">Transferase</keyword>
<sequence length="207" mass="22044">MIGIIVLAAGASTRLGEPKQKVQFQGKSLLQHAVQVALNSDGKPVVVVLGANAEAVRPEVAQEPVQLIINPEWQEGMSASIRTGLSALQKMHAGVTGVILMLCDQPFVEPAILNKLIEANYATGKGIIACAYNKTLGAPVFFDKAFFPDLLSLKGQEGAKKLLFKHANAVASIPFPQGSIDIDTPADYALLHQGHNNNNNNNNNNKA</sequence>
<dbReference type="SUPFAM" id="SSF53448">
    <property type="entry name" value="Nucleotide-diphospho-sugar transferases"/>
    <property type="match status" value="1"/>
</dbReference>
<dbReference type="Gene3D" id="3.90.550.10">
    <property type="entry name" value="Spore Coat Polysaccharide Biosynthesis Protein SpsA, Chain A"/>
    <property type="match status" value="1"/>
</dbReference>
<feature type="domain" description="MobA-like NTP transferase" evidence="1">
    <location>
        <begin position="5"/>
        <end position="167"/>
    </location>
</feature>
<keyword evidence="3" id="KW-1185">Reference proteome</keyword>
<dbReference type="PANTHER" id="PTHR43777">
    <property type="entry name" value="MOLYBDENUM COFACTOR CYTIDYLYLTRANSFERASE"/>
    <property type="match status" value="1"/>
</dbReference>
<dbReference type="Proteomes" id="UP001597369">
    <property type="component" value="Unassembled WGS sequence"/>
</dbReference>
<evidence type="ECO:0000313" key="3">
    <source>
        <dbReference type="Proteomes" id="UP001597369"/>
    </source>
</evidence>
<reference evidence="3" key="1">
    <citation type="journal article" date="2019" name="Int. J. Syst. Evol. Microbiol.">
        <title>The Global Catalogue of Microorganisms (GCM) 10K type strain sequencing project: providing services to taxonomists for standard genome sequencing and annotation.</title>
        <authorList>
            <consortium name="The Broad Institute Genomics Platform"/>
            <consortium name="The Broad Institute Genome Sequencing Center for Infectious Disease"/>
            <person name="Wu L."/>
            <person name="Ma J."/>
        </authorList>
    </citation>
    <scope>NUCLEOTIDE SEQUENCE [LARGE SCALE GENOMIC DNA]</scope>
    <source>
        <strain evidence="3">JCM 16545</strain>
    </source>
</reference>
<dbReference type="InterPro" id="IPR029044">
    <property type="entry name" value="Nucleotide-diphossugar_trans"/>
</dbReference>
<name>A0ABW4WU52_9BACT</name>
<comment type="caution">
    <text evidence="2">The sequence shown here is derived from an EMBL/GenBank/DDBJ whole genome shotgun (WGS) entry which is preliminary data.</text>
</comment>
<gene>
    <name evidence="2" type="ORF">ACFSKU_05285</name>
</gene>
<dbReference type="EMBL" id="JBHUHV010000018">
    <property type="protein sequence ID" value="MFD2066288.1"/>
    <property type="molecule type" value="Genomic_DNA"/>
</dbReference>
<accession>A0ABW4WU52</accession>
<dbReference type="PANTHER" id="PTHR43777:SF1">
    <property type="entry name" value="MOLYBDENUM COFACTOR CYTIDYLYLTRANSFERASE"/>
    <property type="match status" value="1"/>
</dbReference>
<evidence type="ECO:0000259" key="1">
    <source>
        <dbReference type="Pfam" id="PF12804"/>
    </source>
</evidence>
<organism evidence="2 3">
    <name type="scientific">Pontibacter silvestris</name>
    <dbReference type="NCBI Taxonomy" id="2305183"/>
    <lineage>
        <taxon>Bacteria</taxon>
        <taxon>Pseudomonadati</taxon>
        <taxon>Bacteroidota</taxon>
        <taxon>Cytophagia</taxon>
        <taxon>Cytophagales</taxon>
        <taxon>Hymenobacteraceae</taxon>
        <taxon>Pontibacter</taxon>
    </lineage>
</organism>
<dbReference type="InterPro" id="IPR025877">
    <property type="entry name" value="MobA-like_NTP_Trfase"/>
</dbReference>
<dbReference type="Pfam" id="PF12804">
    <property type="entry name" value="NTP_transf_3"/>
    <property type="match status" value="1"/>
</dbReference>
<dbReference type="RefSeq" id="WP_229961107.1">
    <property type="nucleotide sequence ID" value="NZ_JAJJWI010000010.1"/>
</dbReference>